<accession>C9RS15</accession>
<reference evidence="3" key="3">
    <citation type="submission" date="2010-08" db="EMBL/GenBank/DDBJ databases">
        <authorList>
            <person name="Durkin A.S."/>
            <person name="Nelson K.E."/>
            <person name="Morrison M."/>
            <person name="Forsberg C.W."/>
            <person name="Wilson D.B."/>
            <person name="Russell J.B."/>
            <person name="Cann I.K.O."/>
            <person name="Mackie R.I."/>
            <person name="White B.A."/>
        </authorList>
    </citation>
    <scope>NUCLEOTIDE SEQUENCE</scope>
    <source>
        <strain evidence="3">S85</strain>
    </source>
</reference>
<keyword evidence="3" id="KW-0449">Lipoprotein</keyword>
<dbReference type="Pfam" id="PF09603">
    <property type="entry name" value="Fib_succ_major"/>
    <property type="match status" value="1"/>
</dbReference>
<reference evidence="4" key="2">
    <citation type="submission" date="2010-08" db="EMBL/GenBank/DDBJ databases">
        <title>Complete sequence of Fibrobacter succinogenes subsp. succinogenes S85.</title>
        <authorList>
            <person name="Durkin A.S."/>
            <person name="Nelson K.E."/>
            <person name="Morrison M."/>
            <person name="Forsberg C.W."/>
            <person name="Wilson D.B."/>
            <person name="Russell J.B."/>
            <person name="Cann I.K.O."/>
            <person name="Mackie R.I."/>
            <person name="White B.A."/>
        </authorList>
    </citation>
    <scope>NUCLEOTIDE SEQUENCE [LARGE SCALE GENOMIC DNA]</scope>
    <source>
        <strain evidence="4">ATCC 19169 / S85</strain>
    </source>
</reference>
<dbReference type="PROSITE" id="PS51257">
    <property type="entry name" value="PROKAR_LIPOPROTEIN"/>
    <property type="match status" value="1"/>
</dbReference>
<feature type="domain" description="Fibrobacter succinogenes major paralogous" evidence="1">
    <location>
        <begin position="162"/>
        <end position="329"/>
    </location>
</feature>
<dbReference type="RefSeq" id="WP_014546428.1">
    <property type="nucleotide sequence ID" value="NC_013410.1"/>
</dbReference>
<organism evidence="3 4">
    <name type="scientific">Fibrobacter succinogenes (strain ATCC 19169 / S85)</name>
    <dbReference type="NCBI Taxonomy" id="59374"/>
    <lineage>
        <taxon>Bacteria</taxon>
        <taxon>Pseudomonadati</taxon>
        <taxon>Fibrobacterota</taxon>
        <taxon>Fibrobacteria</taxon>
        <taxon>Fibrobacterales</taxon>
        <taxon>Fibrobacteraceae</taxon>
        <taxon>Fibrobacter</taxon>
    </lineage>
</organism>
<dbReference type="KEGG" id="fsu:Fisuc_1758"/>
<gene>
    <name evidence="2" type="ordered locus">Fisuc_1758</name>
    <name evidence="3" type="ordered locus">FSU_2258</name>
</gene>
<dbReference type="eggNOG" id="COG4704">
    <property type="taxonomic scope" value="Bacteria"/>
</dbReference>
<dbReference type="HOGENOM" id="CLU_836131_0_0_0"/>
<reference evidence="2 5" key="1">
    <citation type="submission" date="2009-10" db="EMBL/GenBank/DDBJ databases">
        <title>Complete sequence of Fibrobacter succinogenes subsp. succinogenes S85.</title>
        <authorList>
            <consortium name="US DOE Joint Genome Institute"/>
            <person name="Lucas S."/>
            <person name="Copeland A."/>
            <person name="Lapidus A."/>
            <person name="Glavina del Rio T."/>
            <person name="Tice H."/>
            <person name="Bruce D."/>
            <person name="Goodwin L."/>
            <person name="Pitluck S."/>
            <person name="Chertkov O."/>
            <person name="Detter J.C."/>
            <person name="Han C."/>
            <person name="Tapia R."/>
            <person name="Larimer F."/>
            <person name="Land M."/>
            <person name="Hauser L."/>
            <person name="Kyrpides N."/>
            <person name="Mikhailova N."/>
            <person name="Weimer P.J."/>
            <person name="Stevenson D.M."/>
            <person name="Boyum J."/>
            <person name="Brumm P.I."/>
            <person name="Mead D."/>
        </authorList>
    </citation>
    <scope>NUCLEOTIDE SEQUENCE [LARGE SCALE GENOMIC DNA]</scope>
    <source>
        <strain evidence="5">ATCC 19169 / S85</strain>
        <strain evidence="2">S85</strain>
    </source>
</reference>
<sequence>MKLNVLYALTLFVMFGCSDDAPTENIISVNSSAFVGENKKDLPVCSAQNSGQVAYVVESGELLYCVDNEWESSIQNGGARDTVYIVDSLSVVKKVFDSVYVENARYVKNSCMAEADTSNYHVTKVTCGESTFYVENRLAHLISTKYGEELVDSRDGKKYRTVVIGKQTWMAENLQYEMWGSSCVSDSADYCEKYGRVYEYGASKQACPEGWHLPDRSEIKELIAFVDSHNGAYSATQDLVARDVWRKGDKAYDVFGFSILPAGYRDPQGRAYPGQETGFWIATDVEGSYYNSCWLKEFGSIYTANDRYTLLEKQNNCDTKNQLSVRCLKNEK</sequence>
<dbReference type="Proteomes" id="UP000000517">
    <property type="component" value="Chromosome"/>
</dbReference>
<evidence type="ECO:0000259" key="1">
    <source>
        <dbReference type="Pfam" id="PF09603"/>
    </source>
</evidence>
<keyword evidence="5" id="KW-1185">Reference proteome</keyword>
<protein>
    <submittedName>
        <fullName evidence="3">Putative lipoprotein</fullName>
    </submittedName>
</protein>
<dbReference type="NCBIfam" id="TIGR02145">
    <property type="entry name" value="Fib_succ_major"/>
    <property type="match status" value="1"/>
</dbReference>
<dbReference type="Proteomes" id="UP000001497">
    <property type="component" value="Chromosome"/>
</dbReference>
<dbReference type="AlphaFoldDB" id="C9RS15"/>
<evidence type="ECO:0000313" key="3">
    <source>
        <dbReference type="EMBL" id="ADL26285.1"/>
    </source>
</evidence>
<dbReference type="OrthoDB" id="9808140at2"/>
<dbReference type="KEGG" id="fsc:FSU_2258"/>
<name>C9RS15_FIBSS</name>
<dbReference type="EMBL" id="CP001792">
    <property type="protein sequence ID" value="ACX75351.1"/>
    <property type="molecule type" value="Genomic_DNA"/>
</dbReference>
<dbReference type="InterPro" id="IPR011871">
    <property type="entry name" value="Fib_succ_major"/>
</dbReference>
<evidence type="ECO:0000313" key="5">
    <source>
        <dbReference type="Proteomes" id="UP000001497"/>
    </source>
</evidence>
<evidence type="ECO:0000313" key="2">
    <source>
        <dbReference type="EMBL" id="ACX75351.1"/>
    </source>
</evidence>
<evidence type="ECO:0000313" key="4">
    <source>
        <dbReference type="Proteomes" id="UP000000517"/>
    </source>
</evidence>
<dbReference type="EMBL" id="CP002158">
    <property type="protein sequence ID" value="ADL26285.1"/>
    <property type="molecule type" value="Genomic_DNA"/>
</dbReference>
<dbReference type="STRING" id="59374.FSU_2258"/>
<proteinExistence type="predicted"/>